<evidence type="ECO:0000313" key="1">
    <source>
        <dbReference type="EMBL" id="KAJ8672964.1"/>
    </source>
</evidence>
<accession>A0ACC2NRM9</accession>
<organism evidence="1 2">
    <name type="scientific">Eretmocerus hayati</name>
    <dbReference type="NCBI Taxonomy" id="131215"/>
    <lineage>
        <taxon>Eukaryota</taxon>
        <taxon>Metazoa</taxon>
        <taxon>Ecdysozoa</taxon>
        <taxon>Arthropoda</taxon>
        <taxon>Hexapoda</taxon>
        <taxon>Insecta</taxon>
        <taxon>Pterygota</taxon>
        <taxon>Neoptera</taxon>
        <taxon>Endopterygota</taxon>
        <taxon>Hymenoptera</taxon>
        <taxon>Apocrita</taxon>
        <taxon>Proctotrupomorpha</taxon>
        <taxon>Chalcidoidea</taxon>
        <taxon>Aphelinidae</taxon>
        <taxon>Aphelininae</taxon>
        <taxon>Eretmocerus</taxon>
    </lineage>
</organism>
<gene>
    <name evidence="1" type="ORF">QAD02_004225</name>
</gene>
<sequence length="465" mass="50898">MSNGNLKPELAELAIQINFPPIVPNHEFFYIWCYREPGCRLRSLNVSKCLLGGLDAACLGETVRRARQLDALRCSGASRPADVMPLVMGLAEGGSQLQLLDLSSPRLALDDHPCRLLCHALARNASLRLLNLDGWTFRIEESETLLAFAELLNCTGVRELSLCNARLHLAIHEGPLSRLGRRDDAGAELMKAASPPNCTSVVFLRLAGFQVTVNDRLALRGPQLLPFLSGFTNLLELDLSLDKSAALGGLDSGTAEPRSSSPGSPTRSTLQHQQLHGSTDTTVDERQLVQFFTELGSHFRQLQSLRANFWRCSLDECSERVGRQVAKLVRPCKALSVLRLGSLVVVDRSASSGNKGGPPQQQRVEHVLLQALLTGLDSLAWLSLDGVELSESQADSLGKYLRERFRGSSLEISARDVRVEALKTLVVSTERGGRAEVSWAGGPPGCCRLRIERLQNKTRTKPKSK</sequence>
<evidence type="ECO:0000313" key="2">
    <source>
        <dbReference type="Proteomes" id="UP001239111"/>
    </source>
</evidence>
<name>A0ACC2NRM9_9HYME</name>
<dbReference type="Proteomes" id="UP001239111">
    <property type="component" value="Chromosome 3"/>
</dbReference>
<proteinExistence type="predicted"/>
<keyword evidence="2" id="KW-1185">Reference proteome</keyword>
<dbReference type="EMBL" id="CM056743">
    <property type="protein sequence ID" value="KAJ8672964.1"/>
    <property type="molecule type" value="Genomic_DNA"/>
</dbReference>
<comment type="caution">
    <text evidence="1">The sequence shown here is derived from an EMBL/GenBank/DDBJ whole genome shotgun (WGS) entry which is preliminary data.</text>
</comment>
<reference evidence="1" key="1">
    <citation type="submission" date="2023-04" db="EMBL/GenBank/DDBJ databases">
        <title>A chromosome-level genome assembly of the parasitoid wasp Eretmocerus hayati.</title>
        <authorList>
            <person name="Zhong Y."/>
            <person name="Liu S."/>
            <person name="Liu Y."/>
        </authorList>
    </citation>
    <scope>NUCLEOTIDE SEQUENCE</scope>
    <source>
        <strain evidence="1">ZJU_SS_LIU_2023</strain>
    </source>
</reference>
<protein>
    <submittedName>
        <fullName evidence="1">Uncharacterized protein</fullName>
    </submittedName>
</protein>